<keyword evidence="2" id="KW-1185">Reference proteome</keyword>
<organism evidence="1 2">
    <name type="scientific">Hypoxylon rubiginosum</name>
    <dbReference type="NCBI Taxonomy" id="110542"/>
    <lineage>
        <taxon>Eukaryota</taxon>
        <taxon>Fungi</taxon>
        <taxon>Dikarya</taxon>
        <taxon>Ascomycota</taxon>
        <taxon>Pezizomycotina</taxon>
        <taxon>Sordariomycetes</taxon>
        <taxon>Xylariomycetidae</taxon>
        <taxon>Xylariales</taxon>
        <taxon>Hypoxylaceae</taxon>
        <taxon>Hypoxylon</taxon>
    </lineage>
</organism>
<reference evidence="1 2" key="1">
    <citation type="journal article" date="2022" name="New Phytol.">
        <title>Ecological generalism drives hyperdiversity of secondary metabolite gene clusters in xylarialean endophytes.</title>
        <authorList>
            <person name="Franco M.E.E."/>
            <person name="Wisecaver J.H."/>
            <person name="Arnold A.E."/>
            <person name="Ju Y.M."/>
            <person name="Slot J.C."/>
            <person name="Ahrendt S."/>
            <person name="Moore L.P."/>
            <person name="Eastman K.E."/>
            <person name="Scott K."/>
            <person name="Konkel Z."/>
            <person name="Mondo S.J."/>
            <person name="Kuo A."/>
            <person name="Hayes R.D."/>
            <person name="Haridas S."/>
            <person name="Andreopoulos B."/>
            <person name="Riley R."/>
            <person name="LaButti K."/>
            <person name="Pangilinan J."/>
            <person name="Lipzen A."/>
            <person name="Amirebrahimi M."/>
            <person name="Yan J."/>
            <person name="Adam C."/>
            <person name="Keymanesh K."/>
            <person name="Ng V."/>
            <person name="Louie K."/>
            <person name="Northen T."/>
            <person name="Drula E."/>
            <person name="Henrissat B."/>
            <person name="Hsieh H.M."/>
            <person name="Youens-Clark K."/>
            <person name="Lutzoni F."/>
            <person name="Miadlikowska J."/>
            <person name="Eastwood D.C."/>
            <person name="Hamelin R.C."/>
            <person name="Grigoriev I.V."/>
            <person name="U'Ren J.M."/>
        </authorList>
    </citation>
    <scope>NUCLEOTIDE SEQUENCE [LARGE SCALE GENOMIC DNA]</scope>
    <source>
        <strain evidence="1 2">CBS 119005</strain>
    </source>
</reference>
<protein>
    <submittedName>
        <fullName evidence="1">C6 transcription factor</fullName>
    </submittedName>
</protein>
<name>A0ACB9YLB6_9PEZI</name>
<gene>
    <name evidence="1" type="ORF">F4820DRAFT_120389</name>
</gene>
<proteinExistence type="predicted"/>
<comment type="caution">
    <text evidence="1">The sequence shown here is derived from an EMBL/GenBank/DDBJ whole genome shotgun (WGS) entry which is preliminary data.</text>
</comment>
<dbReference type="Proteomes" id="UP001497700">
    <property type="component" value="Unassembled WGS sequence"/>
</dbReference>
<accession>A0ACB9YLB6</accession>
<dbReference type="EMBL" id="MU393596">
    <property type="protein sequence ID" value="KAI4860196.1"/>
    <property type="molecule type" value="Genomic_DNA"/>
</dbReference>
<evidence type="ECO:0000313" key="1">
    <source>
        <dbReference type="EMBL" id="KAI4860196.1"/>
    </source>
</evidence>
<sequence length="719" mass="81294">MPQSLGGELLGRDGVFAYSCLACRQRKIKCDRRPNCSNCTKTSKQCVFVPPVRGKRKRTKPPRESLHGKLKRYEELLKSYGANVEPSDDFDDSDSDPETASRPDVEMDEVPEPRSKSRGDPFGLGDSKPQLVTKEGTSRYYDSALWSSLGDQFQHPETTSLGEPLDESDDHEGGMLLETEEHYRVEDLRSLHPSFQILPKLRDIYADRVDPMMKVLHLPTFWAALTSGLRNSHKLSRSLEAEIFAFYLATICSLEEKECQSLFGIPQPVLYSRYKLATRQALVNAGLLSTSSPTTLRAYGIFIMCLRKSHGGDTLYIFSGVAIRLARKMGLHRDGTSLGLSPFETEMRRRLWWHLAHMDFRLAEVLGTRPSLDLSCGDTKPPLNVDDEDLYPDMADPPAERDSITPMAPCLLKCDIVELLRKFSTRPGDVRWEALYTPDVSLAKKDGAIREVQDRWERRYMRYCDPSEPFHTFVSLMVRSSICKMKLFAHSPRRFATSSRPPAAAPAAAAVVRVPRSERDIVFENATKLLEYATLVYEGGHGLEKYMWQVGTSYLWNTMLYVLIEARRRGTGPKVDRLWQLVGTMFSHYHRVLEEPAGAVYAALGKWTLEVWDHHVAASMAEGLPEPPTPGYIDTIRRRHQKPPPPASLSGPQGQIAAARPATRKSLGQARFQPERYDGDLLALEPLESYDFPDLLSFEMDPNEWVQWEQLVSGQSGFA</sequence>
<evidence type="ECO:0000313" key="2">
    <source>
        <dbReference type="Proteomes" id="UP001497700"/>
    </source>
</evidence>